<dbReference type="Proteomes" id="UP000521748">
    <property type="component" value="Unassembled WGS sequence"/>
</dbReference>
<dbReference type="Gene3D" id="3.40.190.10">
    <property type="entry name" value="Periplasmic binding protein-like II"/>
    <property type="match status" value="2"/>
</dbReference>
<keyword evidence="2" id="KW-1185">Reference proteome</keyword>
<proteinExistence type="predicted"/>
<keyword evidence="1" id="KW-0762">Sugar transport</keyword>
<dbReference type="InterPro" id="IPR006059">
    <property type="entry name" value="SBP"/>
</dbReference>
<dbReference type="InterPro" id="IPR050490">
    <property type="entry name" value="Bact_solute-bd_prot1"/>
</dbReference>
<evidence type="ECO:0000313" key="1">
    <source>
        <dbReference type="EMBL" id="NYE95442.1"/>
    </source>
</evidence>
<dbReference type="RefSeq" id="WP_179389224.1">
    <property type="nucleotide sequence ID" value="NZ_JACBYQ010000002.1"/>
</dbReference>
<dbReference type="SUPFAM" id="SSF53850">
    <property type="entry name" value="Periplasmic binding protein-like II"/>
    <property type="match status" value="1"/>
</dbReference>
<protein>
    <submittedName>
        <fullName evidence="1">Multiple sugar transport system substrate-binding protein</fullName>
    </submittedName>
</protein>
<reference evidence="1 2" key="1">
    <citation type="submission" date="2020-07" db="EMBL/GenBank/DDBJ databases">
        <title>Sequencing the genomes of 1000 actinobacteria strains.</title>
        <authorList>
            <person name="Klenk H.-P."/>
        </authorList>
    </citation>
    <scope>NUCLEOTIDE SEQUENCE [LARGE SCALE GENOMIC DNA]</scope>
    <source>
        <strain evidence="1 2">DSM 102047</strain>
    </source>
</reference>
<name>A0A7Y9LTR6_9MICC</name>
<dbReference type="PANTHER" id="PTHR43649:SF12">
    <property type="entry name" value="DIACETYLCHITOBIOSE BINDING PROTEIN DASA"/>
    <property type="match status" value="1"/>
</dbReference>
<gene>
    <name evidence="1" type="ORF">FHU41_001692</name>
</gene>
<evidence type="ECO:0000313" key="2">
    <source>
        <dbReference type="Proteomes" id="UP000521748"/>
    </source>
</evidence>
<dbReference type="PANTHER" id="PTHR43649">
    <property type="entry name" value="ARABINOSE-BINDING PROTEIN-RELATED"/>
    <property type="match status" value="1"/>
</dbReference>
<dbReference type="PROSITE" id="PS51257">
    <property type="entry name" value="PROKAR_LIPOPROTEIN"/>
    <property type="match status" value="1"/>
</dbReference>
<dbReference type="Pfam" id="PF01547">
    <property type="entry name" value="SBP_bac_1"/>
    <property type="match status" value="1"/>
</dbReference>
<dbReference type="EMBL" id="JACBYQ010000002">
    <property type="protein sequence ID" value="NYE95442.1"/>
    <property type="molecule type" value="Genomic_DNA"/>
</dbReference>
<keyword evidence="1" id="KW-0813">Transport</keyword>
<comment type="caution">
    <text evidence="1">The sequence shown here is derived from an EMBL/GenBank/DDBJ whole genome shotgun (WGS) entry which is preliminary data.</text>
</comment>
<dbReference type="AlphaFoldDB" id="A0A7Y9LTR6"/>
<accession>A0A7Y9LTR6</accession>
<sequence>MSIQISRRQLGQAALGVAALGFLSACGTQGSGTNTDGTVTLRFAWWGNEVRNTSTGKLIAAFTAANAKIKLGAEPGVWGSYWDKLATQTAGNEMPDIIQMDQQYLAEYGGRGALLDLSGQKAIDTSGITQDALKAGQVDGKQFGISAGQTAYVVMANTRIFKEAGVDIPDDTKWTWDDYIATAAAVAAKMPKVFGSAYGGTDDALTVWFGQNGESLYTEDGKLGFTEGTLSAFYERLLKQREAKAGPSASLNSEDANAALEQTLFGTGQLAMSWAWTSQLGALAAATGDDIKILRVPSLAGSAAKASMYFKASMLWSASGRTKHPEEAAKFINYLLNDVEAAKIQLTDRGIPSNPKLQEAIAPLLKPTDKSASDFLKAIQPEISFTPSVPPVGTGTLSSVSLRYLDDVLFNRKTPAVAAKEFKAEIEGLISSAAK</sequence>
<organism evidence="1 2">
    <name type="scientific">Psychromicrobium silvestre</name>
    <dbReference type="NCBI Taxonomy" id="1645614"/>
    <lineage>
        <taxon>Bacteria</taxon>
        <taxon>Bacillati</taxon>
        <taxon>Actinomycetota</taxon>
        <taxon>Actinomycetes</taxon>
        <taxon>Micrococcales</taxon>
        <taxon>Micrococcaceae</taxon>
        <taxon>Psychromicrobium</taxon>
    </lineage>
</organism>